<dbReference type="InterPro" id="IPR019775">
    <property type="entry name" value="WD40_repeat_CS"/>
</dbReference>
<feature type="repeat" description="WD" evidence="3">
    <location>
        <begin position="334"/>
        <end position="375"/>
    </location>
</feature>
<dbReference type="PROSITE" id="PS50294">
    <property type="entry name" value="WD_REPEATS_REGION"/>
    <property type="match status" value="3"/>
</dbReference>
<keyword evidence="5" id="KW-1185">Reference proteome</keyword>
<dbReference type="InterPro" id="IPR036322">
    <property type="entry name" value="WD40_repeat_dom_sf"/>
</dbReference>
<gene>
    <name evidence="4" type="ORF">GSI_05851</name>
</gene>
<reference evidence="4 5" key="1">
    <citation type="journal article" date="2015" name="Sci. Rep.">
        <title>Chromosome-level genome map provides insights into diverse defense mechanisms in the medicinal fungus Ganoderma sinense.</title>
        <authorList>
            <person name="Zhu Y."/>
            <person name="Xu J."/>
            <person name="Sun C."/>
            <person name="Zhou S."/>
            <person name="Xu H."/>
            <person name="Nelson D.R."/>
            <person name="Qian J."/>
            <person name="Song J."/>
            <person name="Luo H."/>
            <person name="Xiang L."/>
            <person name="Li Y."/>
            <person name="Xu Z."/>
            <person name="Ji A."/>
            <person name="Wang L."/>
            <person name="Lu S."/>
            <person name="Hayward A."/>
            <person name="Sun W."/>
            <person name="Li X."/>
            <person name="Schwartz D.C."/>
            <person name="Wang Y."/>
            <person name="Chen S."/>
        </authorList>
    </citation>
    <scope>NUCLEOTIDE SEQUENCE [LARGE SCALE GENOMIC DNA]</scope>
    <source>
        <strain evidence="4 5">ZZ0214-1</strain>
    </source>
</reference>
<evidence type="ECO:0000313" key="5">
    <source>
        <dbReference type="Proteomes" id="UP000230002"/>
    </source>
</evidence>
<evidence type="ECO:0000256" key="3">
    <source>
        <dbReference type="PROSITE-ProRule" id="PRU00221"/>
    </source>
</evidence>
<keyword evidence="2" id="KW-0677">Repeat</keyword>
<dbReference type="CDD" id="cd00200">
    <property type="entry name" value="WD40"/>
    <property type="match status" value="1"/>
</dbReference>
<dbReference type="InterPro" id="IPR015943">
    <property type="entry name" value="WD40/YVTN_repeat-like_dom_sf"/>
</dbReference>
<accession>A0A2G8SBL3</accession>
<comment type="caution">
    <text evidence="4">The sequence shown here is derived from an EMBL/GenBank/DDBJ whole genome shotgun (WGS) entry which is preliminary data.</text>
</comment>
<feature type="repeat" description="WD" evidence="3">
    <location>
        <begin position="558"/>
        <end position="599"/>
    </location>
</feature>
<dbReference type="PRINTS" id="PR00320">
    <property type="entry name" value="GPROTEINBRPT"/>
</dbReference>
<protein>
    <submittedName>
        <fullName evidence="4">Uncharacterized protein</fullName>
    </submittedName>
</protein>
<dbReference type="PROSITE" id="PS50082">
    <property type="entry name" value="WD_REPEATS_2"/>
    <property type="match status" value="4"/>
</dbReference>
<dbReference type="STRING" id="1077348.A0A2G8SBL3"/>
<dbReference type="AlphaFoldDB" id="A0A2G8SBL3"/>
<dbReference type="PANTHER" id="PTHR19879:SF9">
    <property type="entry name" value="TRANSCRIPTION INITIATION FACTOR TFIID SUBUNIT 5"/>
    <property type="match status" value="1"/>
</dbReference>
<dbReference type="Pfam" id="PF00400">
    <property type="entry name" value="WD40"/>
    <property type="match status" value="5"/>
</dbReference>
<dbReference type="SUPFAM" id="SSF50978">
    <property type="entry name" value="WD40 repeat-like"/>
    <property type="match status" value="1"/>
</dbReference>
<keyword evidence="1 3" id="KW-0853">WD repeat</keyword>
<dbReference type="InterPro" id="IPR001680">
    <property type="entry name" value="WD40_rpt"/>
</dbReference>
<dbReference type="Gene3D" id="2.130.10.10">
    <property type="entry name" value="YVTN repeat-like/Quinoprotein amine dehydrogenase"/>
    <property type="match status" value="2"/>
</dbReference>
<evidence type="ECO:0000256" key="2">
    <source>
        <dbReference type="ARBA" id="ARBA00022737"/>
    </source>
</evidence>
<dbReference type="SMART" id="SM00320">
    <property type="entry name" value="WD40"/>
    <property type="match status" value="7"/>
</dbReference>
<name>A0A2G8SBL3_9APHY</name>
<organism evidence="4 5">
    <name type="scientific">Ganoderma sinense ZZ0214-1</name>
    <dbReference type="NCBI Taxonomy" id="1077348"/>
    <lineage>
        <taxon>Eukaryota</taxon>
        <taxon>Fungi</taxon>
        <taxon>Dikarya</taxon>
        <taxon>Basidiomycota</taxon>
        <taxon>Agaricomycotina</taxon>
        <taxon>Agaricomycetes</taxon>
        <taxon>Polyporales</taxon>
        <taxon>Polyporaceae</taxon>
        <taxon>Ganoderma</taxon>
    </lineage>
</organism>
<feature type="repeat" description="WD" evidence="3">
    <location>
        <begin position="430"/>
        <end position="464"/>
    </location>
</feature>
<dbReference type="CDD" id="cd09917">
    <property type="entry name" value="F-box_SF"/>
    <property type="match status" value="1"/>
</dbReference>
<sequence length="695" mass="76122">MQPPRSPRLPWEVIERIIGHSGDNPDSLCSFSLTCRELLPRSRCLMMAAGVKLRSRDHAFELVDFLQDNPHLKPFITSITADPSDLPAFPLLRILSYLSKIAFIAPMATSQKATVSLHRSHLASFRLFGSHIQTLHLLNIYFATRLEFAHLLLAFSRITHLVCEGVYITTGDTGNQAPVAIAERRLSEKLRLRSLISDSWSLAGNTVGDVLLDPNFKLALSTLESLHVTRIYHSDLSARLRLSEFSMLQALVLHFPPDHGEKANTVKLLADTNTAMCKDVTIQFNEELGFAEMTRYLADSRDDSELENTLLKFSRVTIIRATQPLRANAHLFFPAGHHGDILAFTASPNSEWIVSGSSDSTIILWNTKDGSIAQQLVFPGYLAVHSLAFSLDAHYLACGGQGGKAVVWDLWESVPLMVATLEGHSSFHAVTGCAWAPDGTIIATASSDAPVRLWDASTFQVLHVLREGDVGFHPTVHPHVTFSPDGRWLPSACTSSRYCCVWDILLGTLHKVIPRGEGSVAVYTLMPVFDLGSTRLLITLGNHKVEIWDIEMDERLFVSPQGLPINAASFSTDGKLVLAAAAEEAVNVWDVDTGVKLLEFKGHGPEKETPGQGTNTVRAAQFSPCGKYIASGGDDFRGLLWRTGDGTCVGEFSVHEDMVTHVAFSPDGKTLASAALDGTVVIRRMSDIIPIEEGS</sequence>
<dbReference type="PROSITE" id="PS00678">
    <property type="entry name" value="WD_REPEATS_1"/>
    <property type="match status" value="1"/>
</dbReference>
<dbReference type="Proteomes" id="UP000230002">
    <property type="component" value="Unassembled WGS sequence"/>
</dbReference>
<dbReference type="PANTHER" id="PTHR19879">
    <property type="entry name" value="TRANSCRIPTION INITIATION FACTOR TFIID"/>
    <property type="match status" value="1"/>
</dbReference>
<evidence type="ECO:0000256" key="1">
    <source>
        <dbReference type="ARBA" id="ARBA00022574"/>
    </source>
</evidence>
<proteinExistence type="predicted"/>
<dbReference type="EMBL" id="AYKW01000012">
    <property type="protein sequence ID" value="PIL31154.1"/>
    <property type="molecule type" value="Genomic_DNA"/>
</dbReference>
<dbReference type="InterPro" id="IPR020472">
    <property type="entry name" value="WD40_PAC1"/>
</dbReference>
<dbReference type="OrthoDB" id="2757721at2759"/>
<evidence type="ECO:0000313" key="4">
    <source>
        <dbReference type="EMBL" id="PIL31154.1"/>
    </source>
</evidence>
<feature type="repeat" description="WD" evidence="3">
    <location>
        <begin position="652"/>
        <end position="682"/>
    </location>
</feature>